<evidence type="ECO:0000313" key="2">
    <source>
        <dbReference type="Proteomes" id="UP000324222"/>
    </source>
</evidence>
<protein>
    <submittedName>
        <fullName evidence="1">Uncharacterized protein</fullName>
    </submittedName>
</protein>
<dbReference type="AlphaFoldDB" id="A0A5B7J4D9"/>
<dbReference type="Proteomes" id="UP000324222">
    <property type="component" value="Unassembled WGS sequence"/>
</dbReference>
<dbReference type="EMBL" id="VSRR010086308">
    <property type="protein sequence ID" value="MPC91022.1"/>
    <property type="molecule type" value="Genomic_DNA"/>
</dbReference>
<reference evidence="1 2" key="1">
    <citation type="submission" date="2019-05" db="EMBL/GenBank/DDBJ databases">
        <title>Another draft genome of Portunus trituberculatus and its Hox gene families provides insights of decapod evolution.</title>
        <authorList>
            <person name="Jeong J.-H."/>
            <person name="Song I."/>
            <person name="Kim S."/>
            <person name="Choi T."/>
            <person name="Kim D."/>
            <person name="Ryu S."/>
            <person name="Kim W."/>
        </authorList>
    </citation>
    <scope>NUCLEOTIDE SEQUENCE [LARGE SCALE GENOMIC DNA]</scope>
    <source>
        <tissue evidence="1">Muscle</tissue>
    </source>
</reference>
<accession>A0A5B7J4D9</accession>
<name>A0A5B7J4D9_PORTR</name>
<keyword evidence="2" id="KW-1185">Reference proteome</keyword>
<sequence length="61" mass="7033">MAMMKGAPLAKSQKIFLFELVSEKPVQRDMAFYSTDDVQSFRYHSNQAKSMKTPNFKLGKE</sequence>
<gene>
    <name evidence="1" type="ORF">E2C01_086032</name>
</gene>
<evidence type="ECO:0000313" key="1">
    <source>
        <dbReference type="EMBL" id="MPC91022.1"/>
    </source>
</evidence>
<proteinExistence type="predicted"/>
<comment type="caution">
    <text evidence="1">The sequence shown here is derived from an EMBL/GenBank/DDBJ whole genome shotgun (WGS) entry which is preliminary data.</text>
</comment>
<organism evidence="1 2">
    <name type="scientific">Portunus trituberculatus</name>
    <name type="common">Swimming crab</name>
    <name type="synonym">Neptunus trituberculatus</name>
    <dbReference type="NCBI Taxonomy" id="210409"/>
    <lineage>
        <taxon>Eukaryota</taxon>
        <taxon>Metazoa</taxon>
        <taxon>Ecdysozoa</taxon>
        <taxon>Arthropoda</taxon>
        <taxon>Crustacea</taxon>
        <taxon>Multicrustacea</taxon>
        <taxon>Malacostraca</taxon>
        <taxon>Eumalacostraca</taxon>
        <taxon>Eucarida</taxon>
        <taxon>Decapoda</taxon>
        <taxon>Pleocyemata</taxon>
        <taxon>Brachyura</taxon>
        <taxon>Eubrachyura</taxon>
        <taxon>Portunoidea</taxon>
        <taxon>Portunidae</taxon>
        <taxon>Portuninae</taxon>
        <taxon>Portunus</taxon>
    </lineage>
</organism>